<evidence type="ECO:0000313" key="2">
    <source>
        <dbReference type="Proteomes" id="UP000637788"/>
    </source>
</evidence>
<reference evidence="1" key="1">
    <citation type="journal article" date="2014" name="Int. J. Syst. Evol. Microbiol.">
        <title>Complete genome sequence of Corynebacterium casei LMG S-19264T (=DSM 44701T), isolated from a smear-ripened cheese.</title>
        <authorList>
            <consortium name="US DOE Joint Genome Institute (JGI-PGF)"/>
            <person name="Walter F."/>
            <person name="Albersmeier A."/>
            <person name="Kalinowski J."/>
            <person name="Ruckert C."/>
        </authorList>
    </citation>
    <scope>NUCLEOTIDE SEQUENCE</scope>
    <source>
        <strain evidence="1">JCM 3035</strain>
    </source>
</reference>
<keyword evidence="2" id="KW-1185">Reference proteome</keyword>
<dbReference type="AlphaFoldDB" id="A0A917RJD5"/>
<sequence length="43" mass="4760">MPDDDESEDDEVVVDDGVVEAGVDVEDDLAVELLDEELRLSLR</sequence>
<dbReference type="Proteomes" id="UP000637788">
    <property type="component" value="Unassembled WGS sequence"/>
</dbReference>
<reference evidence="1" key="2">
    <citation type="submission" date="2020-09" db="EMBL/GenBank/DDBJ databases">
        <authorList>
            <person name="Sun Q."/>
            <person name="Ohkuma M."/>
        </authorList>
    </citation>
    <scope>NUCLEOTIDE SEQUENCE</scope>
    <source>
        <strain evidence="1">JCM 3035</strain>
    </source>
</reference>
<comment type="caution">
    <text evidence="1">The sequence shown here is derived from an EMBL/GenBank/DDBJ whole genome shotgun (WGS) entry which is preliminary data.</text>
</comment>
<proteinExistence type="predicted"/>
<organism evidence="1 2">
    <name type="scientific">Streptomyces flaveus</name>
    <dbReference type="NCBI Taxonomy" id="66370"/>
    <lineage>
        <taxon>Bacteria</taxon>
        <taxon>Bacillati</taxon>
        <taxon>Actinomycetota</taxon>
        <taxon>Actinomycetes</taxon>
        <taxon>Kitasatosporales</taxon>
        <taxon>Streptomycetaceae</taxon>
        <taxon>Streptomyces</taxon>
        <taxon>Streptomyces aurantiacus group</taxon>
    </lineage>
</organism>
<dbReference type="EMBL" id="BMPQ01000038">
    <property type="protein sequence ID" value="GGL09851.1"/>
    <property type="molecule type" value="Genomic_DNA"/>
</dbReference>
<protein>
    <submittedName>
        <fullName evidence="1">Uncharacterized protein</fullName>
    </submittedName>
</protein>
<accession>A0A917RJD5</accession>
<evidence type="ECO:0000313" key="1">
    <source>
        <dbReference type="EMBL" id="GGL09851.1"/>
    </source>
</evidence>
<gene>
    <name evidence="1" type="ORF">GCM10010094_83360</name>
</gene>
<name>A0A917RJD5_9ACTN</name>